<dbReference type="Proteomes" id="UP000652307">
    <property type="component" value="Unassembled WGS sequence"/>
</dbReference>
<dbReference type="Proteomes" id="UP000886076">
    <property type="component" value="Unassembled WGS sequence"/>
</dbReference>
<dbReference type="EMBL" id="JADEZV010000001">
    <property type="protein sequence ID" value="MBE9390551.1"/>
    <property type="molecule type" value="Genomic_DNA"/>
</dbReference>
<dbReference type="InterPro" id="IPR002307">
    <property type="entry name" value="Tyr-tRNA-ligase"/>
</dbReference>
<evidence type="ECO:0000256" key="3">
    <source>
        <dbReference type="ARBA" id="ARBA00022741"/>
    </source>
</evidence>
<dbReference type="InterPro" id="IPR050489">
    <property type="entry name" value="Tyr-tRNA_synthase"/>
</dbReference>
<keyword evidence="5 8" id="KW-0648">Protein biosynthesis</keyword>
<dbReference type="Gene3D" id="1.10.240.10">
    <property type="entry name" value="Tyrosyl-Transfer RNA Synthetase"/>
    <property type="match status" value="1"/>
</dbReference>
<comment type="caution">
    <text evidence="9">The sequence shown here is derived from an EMBL/GenBank/DDBJ whole genome shotgun (WGS) entry which is preliminary data.</text>
</comment>
<dbReference type="PIRSF" id="PIRSF006588">
    <property type="entry name" value="TyrRS_arch_euk"/>
    <property type="match status" value="1"/>
</dbReference>
<dbReference type="GO" id="GO:0005737">
    <property type="term" value="C:cytoplasm"/>
    <property type="evidence" value="ECO:0007669"/>
    <property type="project" value="UniProtKB-SubCell"/>
</dbReference>
<accession>A0A7C2ZAC3</accession>
<keyword evidence="2 8" id="KW-0436">Ligase</keyword>
<comment type="catalytic activity">
    <reaction evidence="7 8">
        <text>tRNA(Tyr) + L-tyrosine + ATP = L-tyrosyl-tRNA(Tyr) + AMP + diphosphate + H(+)</text>
        <dbReference type="Rhea" id="RHEA:10220"/>
        <dbReference type="Rhea" id="RHEA-COMP:9706"/>
        <dbReference type="Rhea" id="RHEA-COMP:9707"/>
        <dbReference type="ChEBI" id="CHEBI:15378"/>
        <dbReference type="ChEBI" id="CHEBI:30616"/>
        <dbReference type="ChEBI" id="CHEBI:33019"/>
        <dbReference type="ChEBI" id="CHEBI:58315"/>
        <dbReference type="ChEBI" id="CHEBI:78442"/>
        <dbReference type="ChEBI" id="CHEBI:78536"/>
        <dbReference type="ChEBI" id="CHEBI:456215"/>
        <dbReference type="EC" id="6.1.1.1"/>
    </reaction>
</comment>
<feature type="short sequence motif" description="'KMSKS' region" evidence="8">
    <location>
        <begin position="234"/>
        <end position="238"/>
    </location>
</feature>
<dbReference type="NCBIfam" id="TIGR00234">
    <property type="entry name" value="tyrS"/>
    <property type="match status" value="1"/>
</dbReference>
<evidence type="ECO:0000256" key="6">
    <source>
        <dbReference type="ARBA" id="ARBA00023146"/>
    </source>
</evidence>
<feature type="binding site" evidence="8">
    <location>
        <position position="166"/>
    </location>
    <ligand>
        <name>L-tyrosine</name>
        <dbReference type="ChEBI" id="CHEBI:58315"/>
    </ligand>
</feature>
<evidence type="ECO:0000313" key="9">
    <source>
        <dbReference type="EMBL" id="HEW63935.1"/>
    </source>
</evidence>
<comment type="subunit">
    <text evidence="8">Homodimer.</text>
</comment>
<proteinExistence type="inferred from homology"/>
<dbReference type="SUPFAM" id="SSF52374">
    <property type="entry name" value="Nucleotidylyl transferase"/>
    <property type="match status" value="1"/>
</dbReference>
<feature type="binding site" evidence="8">
    <location>
        <position position="237"/>
    </location>
    <ligand>
        <name>ATP</name>
        <dbReference type="ChEBI" id="CHEBI:30616"/>
    </ligand>
</feature>
<dbReference type="Pfam" id="PF00579">
    <property type="entry name" value="tRNA-synt_1b"/>
    <property type="match status" value="1"/>
</dbReference>
<evidence type="ECO:0000256" key="5">
    <source>
        <dbReference type="ARBA" id="ARBA00022917"/>
    </source>
</evidence>
<dbReference type="Gene3D" id="3.40.50.620">
    <property type="entry name" value="HUPs"/>
    <property type="match status" value="1"/>
</dbReference>
<gene>
    <name evidence="8" type="primary">tyrS</name>
    <name evidence="9" type="ORF">ENO39_02610</name>
    <name evidence="10" type="ORF">IOK49_00405</name>
</gene>
<dbReference type="InterPro" id="IPR023617">
    <property type="entry name" value="Tyr-tRNA-ligase_arc/euk-type"/>
</dbReference>
<name>A0A7C2ZAC3_9CREN</name>
<dbReference type="HAMAP" id="MF_02009">
    <property type="entry name" value="Tyr_tRNA_synth_type4"/>
    <property type="match status" value="1"/>
</dbReference>
<evidence type="ECO:0000313" key="10">
    <source>
        <dbReference type="EMBL" id="MBE9390551.1"/>
    </source>
</evidence>
<dbReference type="PANTHER" id="PTHR46264">
    <property type="entry name" value="TYROSINE-TRNA LIGASE"/>
    <property type="match status" value="1"/>
</dbReference>
<feature type="binding site" evidence="8">
    <location>
        <position position="36"/>
    </location>
    <ligand>
        <name>L-tyrosine</name>
        <dbReference type="ChEBI" id="CHEBI:58315"/>
    </ligand>
</feature>
<evidence type="ECO:0000256" key="1">
    <source>
        <dbReference type="ARBA" id="ARBA00022490"/>
    </source>
</evidence>
<protein>
    <recommendedName>
        <fullName evidence="8">Tyrosine--tRNA ligase</fullName>
        <ecNumber evidence="8">6.1.1.1</ecNumber>
    </recommendedName>
    <alternativeName>
        <fullName evidence="8">Tyrosyl-tRNA synthetase</fullName>
        <shortName evidence="8">TyrRS</shortName>
    </alternativeName>
</protein>
<dbReference type="InterPro" id="IPR023678">
    <property type="entry name" value="Tyr-tRNA-ligase_4"/>
</dbReference>
<dbReference type="EMBL" id="DSFH01000039">
    <property type="protein sequence ID" value="HEW63935.1"/>
    <property type="molecule type" value="Genomic_DNA"/>
</dbReference>
<keyword evidence="1 8" id="KW-0963">Cytoplasm</keyword>
<evidence type="ECO:0000256" key="8">
    <source>
        <dbReference type="HAMAP-Rule" id="MF_02009"/>
    </source>
</evidence>
<sequence length="364" mass="41497">MDVEEKIKLITRNTEEVVTVEELRDLLIRGEKLEGYLGYEPSGLFHIGWMVWAYKAKDLVEAGVNLRLLEATWHAWVNDKFNGNMQVIKDDAKYIRHSLKAIGIPVEKIKFIDAEDLVSDKDYWALLLKVAKNTTLARAKRTLTIMGRKEEEAELDSSKIIYPFMQATDIYYMGLNIALGGIDQRKVHMLVRELAEKVGAKKIVAIHTPLLTGLQGSGRAGGGSSKDEIMSEVKMSKSKPESTIIIHDSPEDIREKIMNAYCPKQVVEFNPIIEINKYLLFSQDNFSLYVERPSEYGGPIEIYSYDELERMYLKGEIHPLDLKKATADALIKKLEPARKYFEDNKEAKELALKIASELKIEINL</sequence>
<dbReference type="GeneID" id="12450283"/>
<comment type="subcellular location">
    <subcellularLocation>
        <location evidence="8">Cytoplasm</location>
    </subcellularLocation>
</comment>
<dbReference type="RefSeq" id="WP_014558320.1">
    <property type="nucleotide sequence ID" value="NZ_DSFH01000039.1"/>
</dbReference>
<reference evidence="9" key="1">
    <citation type="journal article" date="2020" name="mSystems">
        <title>Genome- and Community-Level Interaction Insights into Carbon Utilization and Element Cycling Functions of Hydrothermarchaeota in Hydrothermal Sediment.</title>
        <authorList>
            <person name="Zhou Z."/>
            <person name="Liu Y."/>
            <person name="Xu W."/>
            <person name="Pan J."/>
            <person name="Luo Z.H."/>
            <person name="Li M."/>
        </authorList>
    </citation>
    <scope>NUCLEOTIDE SEQUENCE [LARGE SCALE GENOMIC DNA]</scope>
    <source>
        <strain evidence="9">SpSt-1261</strain>
    </source>
</reference>
<feature type="binding site" evidence="8">
    <location>
        <position position="169"/>
    </location>
    <ligand>
        <name>L-tyrosine</name>
        <dbReference type="ChEBI" id="CHEBI:58315"/>
    </ligand>
</feature>
<keyword evidence="6 8" id="KW-0030">Aminoacyl-tRNA synthetase</keyword>
<comment type="similarity">
    <text evidence="8">Belongs to the class-I aminoacyl-tRNA synthetase family. TyrS type 4 subfamily.</text>
</comment>
<dbReference type="GO" id="GO:0004831">
    <property type="term" value="F:tyrosine-tRNA ligase activity"/>
    <property type="evidence" value="ECO:0007669"/>
    <property type="project" value="UniProtKB-UniRule"/>
</dbReference>
<dbReference type="GO" id="GO:0005524">
    <property type="term" value="F:ATP binding"/>
    <property type="evidence" value="ECO:0007669"/>
    <property type="project" value="UniProtKB-UniRule"/>
</dbReference>
<organism evidence="9">
    <name type="scientific">Fervidicoccus fontis</name>
    <dbReference type="NCBI Taxonomy" id="683846"/>
    <lineage>
        <taxon>Archaea</taxon>
        <taxon>Thermoproteota</taxon>
        <taxon>Thermoprotei</taxon>
        <taxon>Fervidicoccales</taxon>
        <taxon>Fervidicoccaceae</taxon>
        <taxon>Fervidicoccus</taxon>
    </lineage>
</organism>
<feature type="binding site" evidence="8">
    <location>
        <position position="162"/>
    </location>
    <ligand>
        <name>L-tyrosine</name>
        <dbReference type="ChEBI" id="CHEBI:58315"/>
    </ligand>
</feature>
<evidence type="ECO:0000256" key="4">
    <source>
        <dbReference type="ARBA" id="ARBA00022840"/>
    </source>
</evidence>
<evidence type="ECO:0000256" key="2">
    <source>
        <dbReference type="ARBA" id="ARBA00022598"/>
    </source>
</evidence>
<feature type="binding site" evidence="8">
    <location>
        <position position="184"/>
    </location>
    <ligand>
        <name>L-tyrosine</name>
        <dbReference type="ChEBI" id="CHEBI:58315"/>
    </ligand>
</feature>
<evidence type="ECO:0000256" key="7">
    <source>
        <dbReference type="ARBA" id="ARBA00048248"/>
    </source>
</evidence>
<dbReference type="GO" id="GO:0006437">
    <property type="term" value="P:tyrosyl-tRNA aminoacylation"/>
    <property type="evidence" value="ECO:0007669"/>
    <property type="project" value="UniProtKB-UniRule"/>
</dbReference>
<dbReference type="PRINTS" id="PR01040">
    <property type="entry name" value="TRNASYNTHTYR"/>
</dbReference>
<dbReference type="InterPro" id="IPR014729">
    <property type="entry name" value="Rossmann-like_a/b/a_fold"/>
</dbReference>
<dbReference type="OMA" id="RKIHMLA"/>
<comment type="function">
    <text evidence="8">Catalyzes the attachment of tyrosine to tRNA(Tyr) in a two-step reaction: tyrosine is first activated by ATP to form Tyr-AMP and then transferred to the acceptor end of tRNA(Tyr).</text>
</comment>
<reference evidence="10" key="2">
    <citation type="submission" date="2020-10" db="EMBL/GenBank/DDBJ databases">
        <title>Fervidococcus fontis strain 3639Fd - the first crenarchaeon capable of growth on lipids.</title>
        <authorList>
            <person name="Kochetkova T.V."/>
            <person name="Elcheninov A.G."/>
            <person name="Toschakov S.V."/>
            <person name="Kublanov I.V."/>
        </authorList>
    </citation>
    <scope>NUCLEOTIDE SEQUENCE</scope>
    <source>
        <strain evidence="10">3639Fd</strain>
    </source>
</reference>
<dbReference type="InterPro" id="IPR002305">
    <property type="entry name" value="aa-tRNA-synth_Ic"/>
</dbReference>
<dbReference type="AlphaFoldDB" id="A0A7C2ZAC3"/>
<dbReference type="EC" id="6.1.1.1" evidence="8"/>
<dbReference type="NCBIfam" id="NF006330">
    <property type="entry name" value="PRK08560.1"/>
    <property type="match status" value="1"/>
</dbReference>
<keyword evidence="3 8" id="KW-0547">Nucleotide-binding</keyword>
<keyword evidence="4 8" id="KW-0067">ATP-binding</keyword>
<dbReference type="PANTHER" id="PTHR46264:SF4">
    <property type="entry name" value="TYROSINE--TRNA LIGASE, CYTOPLASMIC"/>
    <property type="match status" value="1"/>
</dbReference>